<proteinExistence type="predicted"/>
<evidence type="ECO:0000313" key="2">
    <source>
        <dbReference type="EMBL" id="CAI5747249.1"/>
    </source>
</evidence>
<accession>A0AAV0VKS7</accession>
<reference evidence="2" key="1">
    <citation type="submission" date="2022-12" db="EMBL/GenBank/DDBJ databases">
        <authorList>
            <person name="Webb A."/>
        </authorList>
    </citation>
    <scope>NUCLEOTIDE SEQUENCE</scope>
    <source>
        <strain evidence="2">Pd1</strain>
    </source>
</reference>
<keyword evidence="3" id="KW-1185">Reference proteome</keyword>
<dbReference type="AlphaFoldDB" id="A0AAV0VKS7"/>
<feature type="domain" description="Acyl-CoA oxidase C-alpha1" evidence="1">
    <location>
        <begin position="76"/>
        <end position="118"/>
    </location>
</feature>
<evidence type="ECO:0000313" key="3">
    <source>
        <dbReference type="Proteomes" id="UP001162029"/>
    </source>
</evidence>
<dbReference type="Gene3D" id="1.20.140.10">
    <property type="entry name" value="Butyryl-CoA Dehydrogenase, subunit A, domain 3"/>
    <property type="match status" value="1"/>
</dbReference>
<organism evidence="2 3">
    <name type="scientific">Peronospora destructor</name>
    <dbReference type="NCBI Taxonomy" id="86335"/>
    <lineage>
        <taxon>Eukaryota</taxon>
        <taxon>Sar</taxon>
        <taxon>Stramenopiles</taxon>
        <taxon>Oomycota</taxon>
        <taxon>Peronosporomycetes</taxon>
        <taxon>Peronosporales</taxon>
        <taxon>Peronosporaceae</taxon>
        <taxon>Peronospora</taxon>
    </lineage>
</organism>
<sequence>MSDTSSLSTSTRHLAALSRQLQALPCTRTFQNFVMTPDFLTRLLEKHREHTVQRIRRLHTLFMEHSADMDKRDTLASYTWDVQKAIDVCRQSCGGNGHIKYMGLAELFVNFSVMVTFEDHGTSDIKLPDARCGKLRRDEKLAGSVQYVAREQASNGRRQ</sequence>
<dbReference type="InterPro" id="IPR055060">
    <property type="entry name" value="ACOX_C_alpha1"/>
</dbReference>
<dbReference type="SUPFAM" id="SSF47203">
    <property type="entry name" value="Acyl-CoA dehydrogenase C-terminal domain-like"/>
    <property type="match status" value="1"/>
</dbReference>
<gene>
    <name evidence="2" type="ORF">PDE001_LOCUS12167</name>
</gene>
<dbReference type="EMBL" id="CANTFM010002685">
    <property type="protein sequence ID" value="CAI5747249.1"/>
    <property type="molecule type" value="Genomic_DNA"/>
</dbReference>
<protein>
    <recommendedName>
        <fullName evidence="1">Acyl-CoA oxidase C-alpha1 domain-containing protein</fullName>
    </recommendedName>
</protein>
<name>A0AAV0VKS7_9STRA</name>
<dbReference type="Pfam" id="PF22924">
    <property type="entry name" value="ACOX_C_alpha1"/>
    <property type="match status" value="1"/>
</dbReference>
<comment type="caution">
    <text evidence="2">The sequence shown here is derived from an EMBL/GenBank/DDBJ whole genome shotgun (WGS) entry which is preliminary data.</text>
</comment>
<dbReference type="GO" id="GO:0016627">
    <property type="term" value="F:oxidoreductase activity, acting on the CH-CH group of donors"/>
    <property type="evidence" value="ECO:0007669"/>
    <property type="project" value="InterPro"/>
</dbReference>
<evidence type="ECO:0000259" key="1">
    <source>
        <dbReference type="Pfam" id="PF22924"/>
    </source>
</evidence>
<dbReference type="Proteomes" id="UP001162029">
    <property type="component" value="Unassembled WGS sequence"/>
</dbReference>
<dbReference type="InterPro" id="IPR036250">
    <property type="entry name" value="AcylCo_DH-like_C"/>
</dbReference>